<protein>
    <submittedName>
        <fullName evidence="5">Type IV pilus assembly protein PilB</fullName>
    </submittedName>
</protein>
<dbReference type="InterPro" id="IPR001482">
    <property type="entry name" value="T2SS/T4SS_dom"/>
</dbReference>
<evidence type="ECO:0000256" key="1">
    <source>
        <dbReference type="ARBA" id="ARBA00006611"/>
    </source>
</evidence>
<reference evidence="5 6" key="1">
    <citation type="journal article" date="2015" name="Nature">
        <title>rRNA introns, odd ribosomes, and small enigmatic genomes across a large radiation of phyla.</title>
        <authorList>
            <person name="Brown C.T."/>
            <person name="Hug L.A."/>
            <person name="Thomas B.C."/>
            <person name="Sharon I."/>
            <person name="Castelle C.J."/>
            <person name="Singh A."/>
            <person name="Wilkins M.J."/>
            <person name="Williams K.H."/>
            <person name="Banfield J.F."/>
        </authorList>
    </citation>
    <scope>NUCLEOTIDE SEQUENCE [LARGE SCALE GENOMIC DNA]</scope>
</reference>
<dbReference type="Pfam" id="PF00437">
    <property type="entry name" value="T2SSE"/>
    <property type="match status" value="1"/>
</dbReference>
<dbReference type="GO" id="GO:0005886">
    <property type="term" value="C:plasma membrane"/>
    <property type="evidence" value="ECO:0007669"/>
    <property type="project" value="TreeGrafter"/>
</dbReference>
<dbReference type="Gene3D" id="3.40.50.300">
    <property type="entry name" value="P-loop containing nucleotide triphosphate hydrolases"/>
    <property type="match status" value="1"/>
</dbReference>
<feature type="domain" description="Bacterial type II secretion system protein E" evidence="4">
    <location>
        <begin position="1"/>
        <end position="130"/>
    </location>
</feature>
<dbReference type="PANTHER" id="PTHR30258:SF1">
    <property type="entry name" value="PROTEIN TRANSPORT PROTEIN HOFB HOMOLOG"/>
    <property type="match status" value="1"/>
</dbReference>
<dbReference type="AlphaFoldDB" id="A0A0G0KZ62"/>
<sequence>MGAEAFLLASTLNIVVAQRLVRKICPSCIAKYTPDETIIKRLSKDLDGEFDKIKFYKGKGCDDCNHKGYSGRVGIYEIMPVTEKLREIIIQRPTSEQLFKAAVSEGMITMMRDGIDKVSSGLTTIEEVFRVANEE</sequence>
<dbReference type="EMBL" id="LBVJ01000011">
    <property type="protein sequence ID" value="KKQ84032.1"/>
    <property type="molecule type" value="Genomic_DNA"/>
</dbReference>
<dbReference type="SUPFAM" id="SSF52540">
    <property type="entry name" value="P-loop containing nucleoside triphosphate hydrolases"/>
    <property type="match status" value="1"/>
</dbReference>
<keyword evidence="2" id="KW-0547">Nucleotide-binding</keyword>
<evidence type="ECO:0000256" key="2">
    <source>
        <dbReference type="ARBA" id="ARBA00022741"/>
    </source>
</evidence>
<comment type="similarity">
    <text evidence="1">Belongs to the GSP E family.</text>
</comment>
<evidence type="ECO:0000256" key="3">
    <source>
        <dbReference type="ARBA" id="ARBA00022840"/>
    </source>
</evidence>
<keyword evidence="3" id="KW-0067">ATP-binding</keyword>
<gene>
    <name evidence="5" type="ORF">UT06_C0011G0021</name>
</gene>
<evidence type="ECO:0000313" key="5">
    <source>
        <dbReference type="EMBL" id="KKQ84032.1"/>
    </source>
</evidence>
<name>A0A0G0KZ62_9BACT</name>
<dbReference type="GO" id="GO:0016887">
    <property type="term" value="F:ATP hydrolysis activity"/>
    <property type="evidence" value="ECO:0007669"/>
    <property type="project" value="TreeGrafter"/>
</dbReference>
<organism evidence="5 6">
    <name type="scientific">Candidatus Woesebacteria bacterium GW2011_GWA1_38_8</name>
    <dbReference type="NCBI Taxonomy" id="1618547"/>
    <lineage>
        <taxon>Bacteria</taxon>
        <taxon>Candidatus Woeseibacteriota</taxon>
    </lineage>
</organism>
<comment type="caution">
    <text evidence="5">The sequence shown here is derived from an EMBL/GenBank/DDBJ whole genome shotgun (WGS) entry which is preliminary data.</text>
</comment>
<accession>A0A0G0KZ62</accession>
<dbReference type="Proteomes" id="UP000034710">
    <property type="component" value="Unassembled WGS sequence"/>
</dbReference>
<dbReference type="GO" id="GO:0005524">
    <property type="term" value="F:ATP binding"/>
    <property type="evidence" value="ECO:0007669"/>
    <property type="project" value="UniProtKB-KW"/>
</dbReference>
<dbReference type="PANTHER" id="PTHR30258">
    <property type="entry name" value="TYPE II SECRETION SYSTEM PROTEIN GSPE-RELATED"/>
    <property type="match status" value="1"/>
</dbReference>
<evidence type="ECO:0000313" key="6">
    <source>
        <dbReference type="Proteomes" id="UP000034710"/>
    </source>
</evidence>
<evidence type="ECO:0000259" key="4">
    <source>
        <dbReference type="Pfam" id="PF00437"/>
    </source>
</evidence>
<dbReference type="InterPro" id="IPR027417">
    <property type="entry name" value="P-loop_NTPase"/>
</dbReference>
<proteinExistence type="inferred from homology"/>